<protein>
    <submittedName>
        <fullName evidence="1">Uncharacterized protein</fullName>
    </submittedName>
</protein>
<dbReference type="AlphaFoldDB" id="A0A9P5WY58"/>
<comment type="caution">
    <text evidence="1">The sequence shown here is derived from an EMBL/GenBank/DDBJ whole genome shotgun (WGS) entry which is preliminary data.</text>
</comment>
<dbReference type="OrthoDB" id="10502848at2759"/>
<reference evidence="1" key="1">
    <citation type="submission" date="2020-11" db="EMBL/GenBank/DDBJ databases">
        <authorList>
            <consortium name="DOE Joint Genome Institute"/>
            <person name="Ahrendt S."/>
            <person name="Riley R."/>
            <person name="Andreopoulos W."/>
            <person name="Labutti K."/>
            <person name="Pangilinan J."/>
            <person name="Ruiz-Duenas F.J."/>
            <person name="Barrasa J.M."/>
            <person name="Sanchez-Garcia M."/>
            <person name="Camarero S."/>
            <person name="Miyauchi S."/>
            <person name="Serrano A."/>
            <person name="Linde D."/>
            <person name="Babiker R."/>
            <person name="Drula E."/>
            <person name="Ayuso-Fernandez I."/>
            <person name="Pacheco R."/>
            <person name="Padilla G."/>
            <person name="Ferreira P."/>
            <person name="Barriuso J."/>
            <person name="Kellner H."/>
            <person name="Castanera R."/>
            <person name="Alfaro M."/>
            <person name="Ramirez L."/>
            <person name="Pisabarro A.G."/>
            <person name="Kuo A."/>
            <person name="Tritt A."/>
            <person name="Lipzen A."/>
            <person name="He G."/>
            <person name="Yan M."/>
            <person name="Ng V."/>
            <person name="Cullen D."/>
            <person name="Martin F."/>
            <person name="Rosso M.-N."/>
            <person name="Henrissat B."/>
            <person name="Hibbett D."/>
            <person name="Martinez A.T."/>
            <person name="Grigoriev I.V."/>
        </authorList>
    </citation>
    <scope>NUCLEOTIDE SEQUENCE</scope>
    <source>
        <strain evidence="1">MF-IS2</strain>
    </source>
</reference>
<dbReference type="Proteomes" id="UP000807342">
    <property type="component" value="Unassembled WGS sequence"/>
</dbReference>
<name>A0A9P5WY58_9AGAR</name>
<evidence type="ECO:0000313" key="2">
    <source>
        <dbReference type="Proteomes" id="UP000807342"/>
    </source>
</evidence>
<keyword evidence="2" id="KW-1185">Reference proteome</keyword>
<evidence type="ECO:0000313" key="1">
    <source>
        <dbReference type="EMBL" id="KAF9440505.1"/>
    </source>
</evidence>
<dbReference type="EMBL" id="MU152475">
    <property type="protein sequence ID" value="KAF9440505.1"/>
    <property type="molecule type" value="Genomic_DNA"/>
</dbReference>
<accession>A0A9P5WY58</accession>
<sequence>MGHPEEVDVIVCSGGPAGCATTGCPAYANLNLRVMLIKGGASGCDNHWV</sequence>
<gene>
    <name evidence="1" type="ORF">P691DRAFT_767669</name>
</gene>
<proteinExistence type="predicted"/>
<organism evidence="1 2">
    <name type="scientific">Macrolepiota fuliginosa MF-IS2</name>
    <dbReference type="NCBI Taxonomy" id="1400762"/>
    <lineage>
        <taxon>Eukaryota</taxon>
        <taxon>Fungi</taxon>
        <taxon>Dikarya</taxon>
        <taxon>Basidiomycota</taxon>
        <taxon>Agaricomycotina</taxon>
        <taxon>Agaricomycetes</taxon>
        <taxon>Agaricomycetidae</taxon>
        <taxon>Agaricales</taxon>
        <taxon>Agaricineae</taxon>
        <taxon>Agaricaceae</taxon>
        <taxon>Macrolepiota</taxon>
    </lineage>
</organism>